<evidence type="ECO:0000313" key="1">
    <source>
        <dbReference type="EMBL" id="PSR26217.1"/>
    </source>
</evidence>
<sequence length="67" mass="7359">MHRVSLFVRPCTISQMARYPATPIESSPIPLVAQGDFLAFVHPDFTVSHANFALAPFLRGSGHFFVG</sequence>
<dbReference type="EMBL" id="PXYT01000039">
    <property type="protein sequence ID" value="PSR26217.1"/>
    <property type="molecule type" value="Genomic_DNA"/>
</dbReference>
<reference evidence="1 2" key="1">
    <citation type="journal article" date="2014" name="BMC Genomics">
        <title>Comparison of environmental and isolate Sulfobacillus genomes reveals diverse carbon, sulfur, nitrogen, and hydrogen metabolisms.</title>
        <authorList>
            <person name="Justice N.B."/>
            <person name="Norman A."/>
            <person name="Brown C.T."/>
            <person name="Singh A."/>
            <person name="Thomas B.C."/>
            <person name="Banfield J.F."/>
        </authorList>
    </citation>
    <scope>NUCLEOTIDE SEQUENCE [LARGE SCALE GENOMIC DNA]</scope>
    <source>
        <strain evidence="1">AMDSBA1</strain>
    </source>
</reference>
<proteinExistence type="predicted"/>
<comment type="caution">
    <text evidence="1">The sequence shown here is derived from an EMBL/GenBank/DDBJ whole genome shotgun (WGS) entry which is preliminary data.</text>
</comment>
<evidence type="ECO:0000313" key="2">
    <source>
        <dbReference type="Proteomes" id="UP000242699"/>
    </source>
</evidence>
<dbReference type="Proteomes" id="UP000242699">
    <property type="component" value="Unassembled WGS sequence"/>
</dbReference>
<accession>A0A2T2WVE4</accession>
<protein>
    <submittedName>
        <fullName evidence="1">Uncharacterized protein</fullName>
    </submittedName>
</protein>
<dbReference type="AlphaFoldDB" id="A0A2T2WVE4"/>
<name>A0A2T2WVE4_9FIRM</name>
<organism evidence="1 2">
    <name type="scientific">Sulfobacillus benefaciens</name>
    <dbReference type="NCBI Taxonomy" id="453960"/>
    <lineage>
        <taxon>Bacteria</taxon>
        <taxon>Bacillati</taxon>
        <taxon>Bacillota</taxon>
        <taxon>Clostridia</taxon>
        <taxon>Eubacteriales</taxon>
        <taxon>Clostridiales Family XVII. Incertae Sedis</taxon>
        <taxon>Sulfobacillus</taxon>
    </lineage>
</organism>
<gene>
    <name evidence="1" type="ORF">C7B43_14355</name>
</gene>